<comment type="caution">
    <text evidence="1">The sequence shown here is derived from an EMBL/GenBank/DDBJ whole genome shotgun (WGS) entry which is preliminary data.</text>
</comment>
<dbReference type="EMBL" id="JBAWTH010000009">
    <property type="protein sequence ID" value="KAL2290352.1"/>
    <property type="molecule type" value="Genomic_DNA"/>
</dbReference>
<evidence type="ECO:0000313" key="2">
    <source>
        <dbReference type="Proteomes" id="UP001600888"/>
    </source>
</evidence>
<reference evidence="1 2" key="1">
    <citation type="submission" date="2024-03" db="EMBL/GenBank/DDBJ databases">
        <title>A high-quality draft genome sequence of Diaporthe vaccinii, a causative agent of upright dieback and viscid rot disease in cranberry plants.</title>
        <authorList>
            <person name="Sarrasin M."/>
            <person name="Lang B.F."/>
            <person name="Burger G."/>
        </authorList>
    </citation>
    <scope>NUCLEOTIDE SEQUENCE [LARGE SCALE GENOMIC DNA]</scope>
    <source>
        <strain evidence="1 2">IS7</strain>
    </source>
</reference>
<name>A0ABR4F6N1_9PEZI</name>
<keyword evidence="2" id="KW-1185">Reference proteome</keyword>
<evidence type="ECO:0000313" key="1">
    <source>
        <dbReference type="EMBL" id="KAL2290352.1"/>
    </source>
</evidence>
<gene>
    <name evidence="1" type="ORF">FJTKL_15484</name>
</gene>
<accession>A0ABR4F6N1</accession>
<proteinExistence type="predicted"/>
<dbReference type="Proteomes" id="UP001600888">
    <property type="component" value="Unassembled WGS sequence"/>
</dbReference>
<sequence>MPHGPTDCCQSKTSFRPDAARLLCLVERDPNQIGSSAQFLVWTSSYEIRKTYFQNKYGVCLRILNAAMVMN</sequence>
<protein>
    <submittedName>
        <fullName evidence="1">Uncharacterized protein</fullName>
    </submittedName>
</protein>
<organism evidence="1 2">
    <name type="scientific">Diaporthe vaccinii</name>
    <dbReference type="NCBI Taxonomy" id="105482"/>
    <lineage>
        <taxon>Eukaryota</taxon>
        <taxon>Fungi</taxon>
        <taxon>Dikarya</taxon>
        <taxon>Ascomycota</taxon>
        <taxon>Pezizomycotina</taxon>
        <taxon>Sordariomycetes</taxon>
        <taxon>Sordariomycetidae</taxon>
        <taxon>Diaporthales</taxon>
        <taxon>Diaporthaceae</taxon>
        <taxon>Diaporthe</taxon>
        <taxon>Diaporthe eres species complex</taxon>
    </lineage>
</organism>